<accession>A0A4Q8CZH9</accession>
<dbReference type="PROSITE" id="PS50005">
    <property type="entry name" value="TPR"/>
    <property type="match status" value="2"/>
</dbReference>
<keyword evidence="2 3" id="KW-0802">TPR repeat</keyword>
<comment type="caution">
    <text evidence="5">The sequence shown here is derived from an EMBL/GenBank/DDBJ whole genome shotgun (WGS) entry which is preliminary data.</text>
</comment>
<sequence length="696" mass="74449">MRIGWRKGFVLLSVALLAACTDTVDDLRGQAVELQAGGQYQAALAQYRKVLETQPDDREARLGVAENNLYLGEYARALDALQRAAALGAEADRLQPLLAAALLAQRDYEGVIDRIAADSVADPAVAAELFAARATAYLAQGESARAEAAAEAAMAAKTDSVRALTVTGWVALAQDDRARARDHLERAVESDDQIAAALFTLAGMAAEANEIDLAIEYLAEAIEQPATDRSTSMRERFMARGQRIELLLQEDRVAEASEVLEVMLRQGERHPYANYVAGLVAVREGRLDEAVERLQTTLAASSGDVRAKALMAAVRMEQDQPVQAIGLLQDVLAVAPDNRPARLRLVAALRETDARERAVEVLIEGVRLARNDPRGLASLLAAAGDDIEAVLAGAQPVDGNDGESEQTRTSLARALLQSGNVNPEVALAAARQLAADHPDNISAHNLIGGIHLSQGRLEAARMAFERARDIDPASAEVRFNLGFTAAAAGDLDQAALHFQRGFERAPGNIAPILRLAEIQRATGNAEAAAATFEKALATGGENASLSLVPQRLALAAWYLEQASFDDASRHYEALVRQTDRAVPGVLNNLAWVYLQTGDERALATAQEAHELAPDNPAVQDTLGWIHFRQGRVDEAVALLSEAAEQASDAPETLYHLGAALAGAGNPVDARVNLERALELDEDADWAGQARRLLEAL</sequence>
<reference evidence="5 6" key="1">
    <citation type="submission" date="2019-02" db="EMBL/GenBank/DDBJ databases">
        <title>Genomic Encyclopedia of Type Strains, Phase IV (KMG-IV): sequencing the most valuable type-strain genomes for metagenomic binning, comparative biology and taxonomic classification.</title>
        <authorList>
            <person name="Goeker M."/>
        </authorList>
    </citation>
    <scope>NUCLEOTIDE SEQUENCE [LARGE SCALE GENOMIC DNA]</scope>
    <source>
        <strain evidence="5 6">DSM 21056</strain>
    </source>
</reference>
<protein>
    <submittedName>
        <fullName evidence="5">Tetratricopeptide repeat protein</fullName>
    </submittedName>
</protein>
<keyword evidence="4" id="KW-0732">Signal</keyword>
<dbReference type="InterPro" id="IPR051012">
    <property type="entry name" value="CellSynth/LPSAsmb/PSIAsmb"/>
</dbReference>
<evidence type="ECO:0000256" key="3">
    <source>
        <dbReference type="PROSITE-ProRule" id="PRU00339"/>
    </source>
</evidence>
<dbReference type="Proteomes" id="UP000292298">
    <property type="component" value="Unassembled WGS sequence"/>
</dbReference>
<dbReference type="InterPro" id="IPR011990">
    <property type="entry name" value="TPR-like_helical_dom_sf"/>
</dbReference>
<keyword evidence="1" id="KW-0677">Repeat</keyword>
<keyword evidence="6" id="KW-1185">Reference proteome</keyword>
<feature type="signal peptide" evidence="4">
    <location>
        <begin position="1"/>
        <end position="18"/>
    </location>
</feature>
<dbReference type="SUPFAM" id="SSF48452">
    <property type="entry name" value="TPR-like"/>
    <property type="match status" value="3"/>
</dbReference>
<evidence type="ECO:0000256" key="1">
    <source>
        <dbReference type="ARBA" id="ARBA00022737"/>
    </source>
</evidence>
<feature type="chain" id="PRO_5020299833" evidence="4">
    <location>
        <begin position="19"/>
        <end position="696"/>
    </location>
</feature>
<dbReference type="SMART" id="SM00028">
    <property type="entry name" value="TPR"/>
    <property type="match status" value="13"/>
</dbReference>
<dbReference type="Pfam" id="PF13432">
    <property type="entry name" value="TPR_16"/>
    <property type="match status" value="4"/>
</dbReference>
<dbReference type="EMBL" id="SHLI01000001">
    <property type="protein sequence ID" value="RZU98347.1"/>
    <property type="molecule type" value="Genomic_DNA"/>
</dbReference>
<evidence type="ECO:0000313" key="5">
    <source>
        <dbReference type="EMBL" id="RZU98347.1"/>
    </source>
</evidence>
<dbReference type="PANTHER" id="PTHR45586">
    <property type="entry name" value="TPR REPEAT-CONTAINING PROTEIN PA4667"/>
    <property type="match status" value="1"/>
</dbReference>
<dbReference type="RefSeq" id="WP_165385700.1">
    <property type="nucleotide sequence ID" value="NZ_SHLI01000001.1"/>
</dbReference>
<evidence type="ECO:0000313" key="6">
    <source>
        <dbReference type="Proteomes" id="UP000292298"/>
    </source>
</evidence>
<dbReference type="InterPro" id="IPR019734">
    <property type="entry name" value="TPR_rpt"/>
</dbReference>
<dbReference type="PROSITE" id="PS51257">
    <property type="entry name" value="PROKAR_LIPOPROTEIN"/>
    <property type="match status" value="1"/>
</dbReference>
<dbReference type="AlphaFoldDB" id="A0A4Q8CZH9"/>
<feature type="repeat" description="TPR" evidence="3">
    <location>
        <begin position="441"/>
        <end position="474"/>
    </location>
</feature>
<dbReference type="Pfam" id="PF14559">
    <property type="entry name" value="TPR_19"/>
    <property type="match status" value="3"/>
</dbReference>
<name>A0A4Q8CZH9_9GAMM</name>
<dbReference type="Gene3D" id="1.25.40.10">
    <property type="entry name" value="Tetratricopeptide repeat domain"/>
    <property type="match status" value="5"/>
</dbReference>
<gene>
    <name evidence="5" type="ORF">EV698_0592</name>
</gene>
<organism evidence="5 6">
    <name type="scientific">Spiribacter vilamensis</name>
    <dbReference type="NCBI Taxonomy" id="531306"/>
    <lineage>
        <taxon>Bacteria</taxon>
        <taxon>Pseudomonadati</taxon>
        <taxon>Pseudomonadota</taxon>
        <taxon>Gammaproteobacteria</taxon>
        <taxon>Chromatiales</taxon>
        <taxon>Ectothiorhodospiraceae</taxon>
        <taxon>Spiribacter</taxon>
    </lineage>
</organism>
<proteinExistence type="predicted"/>
<feature type="repeat" description="TPR" evidence="3">
    <location>
        <begin position="475"/>
        <end position="508"/>
    </location>
</feature>
<evidence type="ECO:0000256" key="4">
    <source>
        <dbReference type="SAM" id="SignalP"/>
    </source>
</evidence>
<dbReference type="PANTHER" id="PTHR45586:SF1">
    <property type="entry name" value="LIPOPOLYSACCHARIDE ASSEMBLY PROTEIN B"/>
    <property type="match status" value="1"/>
</dbReference>
<evidence type="ECO:0000256" key="2">
    <source>
        <dbReference type="ARBA" id="ARBA00022803"/>
    </source>
</evidence>